<evidence type="ECO:0000313" key="4">
    <source>
        <dbReference type="Proteomes" id="UP000249304"/>
    </source>
</evidence>
<keyword evidence="4" id="KW-1185">Reference proteome</keyword>
<dbReference type="Pfam" id="PF13384">
    <property type="entry name" value="HTH_23"/>
    <property type="match status" value="1"/>
</dbReference>
<dbReference type="EMBL" id="POUD01000058">
    <property type="protein sequence ID" value="PZG18048.1"/>
    <property type="molecule type" value="Genomic_DNA"/>
</dbReference>
<feature type="region of interest" description="Disordered" evidence="1">
    <location>
        <begin position="162"/>
        <end position="181"/>
    </location>
</feature>
<dbReference type="AlphaFoldDB" id="A0A2W2EZQ3"/>
<dbReference type="OrthoDB" id="8479510at2"/>
<dbReference type="SUPFAM" id="SSF46689">
    <property type="entry name" value="Homeodomain-like"/>
    <property type="match status" value="1"/>
</dbReference>
<dbReference type="InterPro" id="IPR025959">
    <property type="entry name" value="Winged_HTH_dom"/>
</dbReference>
<reference evidence="3 4" key="1">
    <citation type="submission" date="2018-01" db="EMBL/GenBank/DDBJ databases">
        <title>Draft genome sequence of Nonomuraea sp. KC333.</title>
        <authorList>
            <person name="Sahin N."/>
            <person name="Saygin H."/>
            <person name="Ay H."/>
        </authorList>
    </citation>
    <scope>NUCLEOTIDE SEQUENCE [LARGE SCALE GENOMIC DNA]</scope>
    <source>
        <strain evidence="3 4">KC333</strain>
    </source>
</reference>
<name>A0A2W2EZQ3_9ACTN</name>
<dbReference type="Proteomes" id="UP000249304">
    <property type="component" value="Unassembled WGS sequence"/>
</dbReference>
<evidence type="ECO:0000313" key="3">
    <source>
        <dbReference type="EMBL" id="PZG18048.1"/>
    </source>
</evidence>
<evidence type="ECO:0000259" key="2">
    <source>
        <dbReference type="Pfam" id="PF13592"/>
    </source>
</evidence>
<protein>
    <submittedName>
        <fullName evidence="3">Transposase</fullName>
    </submittedName>
</protein>
<gene>
    <name evidence="3" type="ORF">C1J01_16290</name>
</gene>
<proteinExistence type="predicted"/>
<dbReference type="InterPro" id="IPR009057">
    <property type="entry name" value="Homeodomain-like_sf"/>
</dbReference>
<accession>A0A2W2EZQ3</accession>
<dbReference type="Pfam" id="PF13592">
    <property type="entry name" value="HTH_33"/>
    <property type="match status" value="1"/>
</dbReference>
<sequence length="181" mass="20320">MRYADGGGLTAQARARRERVRLQAADLFAQGATDAEVAAEFRISRMSANRWRRTWQAGGRQALMSKGPGGEVCKLSGAQLEDLQNALGKGPATYGWDEDQRWTLARIAELIRERFGVSYTVSGVCYLLHRLGWSWQAPTRRAVERNEEAIAAWRDEDWLEGKAQRRAWTPGSASRTRPVKA</sequence>
<evidence type="ECO:0000256" key="1">
    <source>
        <dbReference type="SAM" id="MobiDB-lite"/>
    </source>
</evidence>
<comment type="caution">
    <text evidence="3">The sequence shown here is derived from an EMBL/GenBank/DDBJ whole genome shotgun (WGS) entry which is preliminary data.</text>
</comment>
<organism evidence="3 4">
    <name type="scientific">Nonomuraea aridisoli</name>
    <dbReference type="NCBI Taxonomy" id="2070368"/>
    <lineage>
        <taxon>Bacteria</taxon>
        <taxon>Bacillati</taxon>
        <taxon>Actinomycetota</taxon>
        <taxon>Actinomycetes</taxon>
        <taxon>Streptosporangiales</taxon>
        <taxon>Streptosporangiaceae</taxon>
        <taxon>Nonomuraea</taxon>
    </lineage>
</organism>
<feature type="domain" description="Winged helix-turn helix" evidence="2">
    <location>
        <begin position="98"/>
        <end position="156"/>
    </location>
</feature>